<sequence>MNWKVLSLSPDAARCYYCKKVRFSALAAWAEEQGYKWVLEGSNADDVAGFRPGMKAVNEMAGVSSPLLEAGLTKQDIRRLSKEWGLPTYNKPSAACLSSRIAYGLPVTAERLKQVETAEALLKKNFSGQIRVRHHGNLARIELQLEQFASLANLVTTNEIVSEIKKKDLRMLRWIFRVIRWGV</sequence>
<dbReference type="InterPro" id="IPR014729">
    <property type="entry name" value="Rossmann-like_a/b/a_fold"/>
</dbReference>
<dbReference type="Gene3D" id="3.40.50.620">
    <property type="entry name" value="HUPs"/>
    <property type="match status" value="1"/>
</dbReference>
<comment type="caution">
    <text evidence="2">The sequence shown here is derived from an EMBL/GenBank/DDBJ whole genome shotgun (WGS) entry which is preliminary data.</text>
</comment>
<evidence type="ECO:0000313" key="2">
    <source>
        <dbReference type="EMBL" id="MCC5465265.1"/>
    </source>
</evidence>
<proteinExistence type="predicted"/>
<dbReference type="PANTHER" id="PTHR43169">
    <property type="entry name" value="EXSB FAMILY PROTEIN"/>
    <property type="match status" value="1"/>
</dbReference>
<dbReference type="Proteomes" id="UP001165492">
    <property type="component" value="Unassembled WGS sequence"/>
</dbReference>
<dbReference type="PANTHER" id="PTHR43169:SF2">
    <property type="entry name" value="NAD_GMP SYNTHASE DOMAIN-CONTAINING PROTEIN"/>
    <property type="match status" value="1"/>
</dbReference>
<dbReference type="EMBL" id="JAJHJB010000007">
    <property type="protein sequence ID" value="MCC5465265.1"/>
    <property type="molecule type" value="Genomic_DNA"/>
</dbReference>
<dbReference type="EMBL" id="JAJHJB010000007">
    <property type="protein sequence ID" value="MCC5465120.1"/>
    <property type="molecule type" value="Genomic_DNA"/>
</dbReference>
<keyword evidence="3" id="KW-1185">Reference proteome</keyword>
<dbReference type="SUPFAM" id="SSF52402">
    <property type="entry name" value="Adenine nucleotide alpha hydrolases-like"/>
    <property type="match status" value="1"/>
</dbReference>
<gene>
    <name evidence="1" type="ORF">LMF89_07065</name>
    <name evidence="2" type="ORF">LMF89_07800</name>
</gene>
<accession>A0ABS8HQC9</accession>
<evidence type="ECO:0000313" key="1">
    <source>
        <dbReference type="EMBL" id="MCC5465120.1"/>
    </source>
</evidence>
<dbReference type="InterPro" id="IPR052188">
    <property type="entry name" value="Ni-pincer_cofactor_biosynth"/>
</dbReference>
<organism evidence="2 3">
    <name type="scientific">Pelosinus baikalensis</name>
    <dbReference type="NCBI Taxonomy" id="2892015"/>
    <lineage>
        <taxon>Bacteria</taxon>
        <taxon>Bacillati</taxon>
        <taxon>Bacillota</taxon>
        <taxon>Negativicutes</taxon>
        <taxon>Selenomonadales</taxon>
        <taxon>Sporomusaceae</taxon>
        <taxon>Pelosinus</taxon>
    </lineage>
</organism>
<reference evidence="2" key="1">
    <citation type="submission" date="2021-11" db="EMBL/GenBank/DDBJ databases">
        <title>Description of a new species Pelosinus isolated from the bottom sediments of Lake Baikal.</title>
        <authorList>
            <person name="Zakharyuk A."/>
        </authorList>
    </citation>
    <scope>NUCLEOTIDE SEQUENCE</scope>
    <source>
        <strain evidence="2">Bkl1</strain>
    </source>
</reference>
<name>A0ABS8HQC9_9FIRM</name>
<protein>
    <submittedName>
        <fullName evidence="2">Uncharacterized protein</fullName>
    </submittedName>
</protein>
<evidence type="ECO:0000313" key="3">
    <source>
        <dbReference type="Proteomes" id="UP001165492"/>
    </source>
</evidence>